<sequence length="31" mass="3744">MEIIHRHNFLRHILLVISKYPMVNVSILELN</sequence>
<organism evidence="1">
    <name type="scientific">Bacteriophage sp</name>
    <dbReference type="NCBI Taxonomy" id="38018"/>
    <lineage>
        <taxon>Viruses</taxon>
    </lineage>
</organism>
<proteinExistence type="predicted"/>
<accession>A0A8D9PEB6</accession>
<reference evidence="1" key="1">
    <citation type="journal article" date="2021" name="Proc. Natl. Acad. Sci. U.S.A.">
        <title>A Catalog of Tens of Thousands of Viruses from Human Metagenomes Reveals Hidden Associations with Chronic Diseases.</title>
        <authorList>
            <person name="Tisza M.J."/>
            <person name="Buck C.B."/>
        </authorList>
    </citation>
    <scope>NUCLEOTIDE SEQUENCE</scope>
    <source>
        <strain evidence="1">CtOZu12</strain>
    </source>
</reference>
<protein>
    <submittedName>
        <fullName evidence="1">Uncharacterized protein</fullName>
    </submittedName>
</protein>
<name>A0A8D9PEB6_9VIRU</name>
<evidence type="ECO:0000313" key="1">
    <source>
        <dbReference type="EMBL" id="DAD55628.1"/>
    </source>
</evidence>
<dbReference type="EMBL" id="BK029940">
    <property type="protein sequence ID" value="DAD55628.1"/>
    <property type="molecule type" value="Genomic_DNA"/>
</dbReference>